<dbReference type="InterPro" id="IPR051120">
    <property type="entry name" value="ABC_AA/LPS_Transport"/>
</dbReference>
<dbReference type="CDD" id="cd06581">
    <property type="entry name" value="TM_PBP1_LivM_like"/>
    <property type="match status" value="1"/>
</dbReference>
<accession>A0ABT8SA39</accession>
<reference evidence="11" key="1">
    <citation type="submission" date="2023-06" db="EMBL/GenBank/DDBJ databases">
        <authorList>
            <person name="Jiang Y."/>
            <person name="Liu Q."/>
        </authorList>
    </citation>
    <scope>NUCLEOTIDE SEQUENCE</scope>
    <source>
        <strain evidence="11">CGMCC 1.12090</strain>
    </source>
</reference>
<dbReference type="SUPFAM" id="SSF52540">
    <property type="entry name" value="P-loop containing nucleoside triphosphate hydrolases"/>
    <property type="match status" value="1"/>
</dbReference>
<feature type="transmembrane region" description="Helical" evidence="9">
    <location>
        <begin position="227"/>
        <end position="246"/>
    </location>
</feature>
<keyword evidence="3" id="KW-1003">Cell membrane</keyword>
<evidence type="ECO:0000256" key="4">
    <source>
        <dbReference type="ARBA" id="ARBA00022692"/>
    </source>
</evidence>
<feature type="transmembrane region" description="Helical" evidence="9">
    <location>
        <begin position="71"/>
        <end position="89"/>
    </location>
</feature>
<evidence type="ECO:0000256" key="1">
    <source>
        <dbReference type="ARBA" id="ARBA00004651"/>
    </source>
</evidence>
<dbReference type="PROSITE" id="PS50893">
    <property type="entry name" value="ABC_TRANSPORTER_2"/>
    <property type="match status" value="1"/>
</dbReference>
<dbReference type="PANTHER" id="PTHR45772">
    <property type="entry name" value="CONSERVED COMPONENT OF ABC TRANSPORTER FOR NATURAL AMINO ACIDS-RELATED"/>
    <property type="match status" value="1"/>
</dbReference>
<evidence type="ECO:0000256" key="7">
    <source>
        <dbReference type="ARBA" id="ARBA00022989"/>
    </source>
</evidence>
<dbReference type="InterPro" id="IPR043428">
    <property type="entry name" value="LivM-like"/>
</dbReference>
<name>A0ABT8SA39_9BURK</name>
<keyword evidence="6 11" id="KW-0067">ATP-binding</keyword>
<dbReference type="Proteomes" id="UP001169027">
    <property type="component" value="Unassembled WGS sequence"/>
</dbReference>
<organism evidence="11 12">
    <name type="scientific">Variovorax ginsengisoli</name>
    <dbReference type="NCBI Taxonomy" id="363844"/>
    <lineage>
        <taxon>Bacteria</taxon>
        <taxon>Pseudomonadati</taxon>
        <taxon>Pseudomonadota</taxon>
        <taxon>Betaproteobacteria</taxon>
        <taxon>Burkholderiales</taxon>
        <taxon>Comamonadaceae</taxon>
        <taxon>Variovorax</taxon>
    </lineage>
</organism>
<evidence type="ECO:0000313" key="12">
    <source>
        <dbReference type="Proteomes" id="UP001169027"/>
    </source>
</evidence>
<protein>
    <submittedName>
        <fullName evidence="11">ATP-binding cassette domain-containing protein</fullName>
    </submittedName>
</protein>
<gene>
    <name evidence="11" type="ORF">Q2T77_26205</name>
</gene>
<dbReference type="EMBL" id="JAUKVY010000022">
    <property type="protein sequence ID" value="MDO1535782.1"/>
    <property type="molecule type" value="Genomic_DNA"/>
</dbReference>
<evidence type="ECO:0000256" key="3">
    <source>
        <dbReference type="ARBA" id="ARBA00022475"/>
    </source>
</evidence>
<dbReference type="Pfam" id="PF02653">
    <property type="entry name" value="BPD_transp_2"/>
    <property type="match status" value="1"/>
</dbReference>
<dbReference type="InterPro" id="IPR027417">
    <property type="entry name" value="P-loop_NTPase"/>
</dbReference>
<keyword evidence="8 9" id="KW-0472">Membrane</keyword>
<dbReference type="Pfam" id="PF00005">
    <property type="entry name" value="ABC_tran"/>
    <property type="match status" value="1"/>
</dbReference>
<feature type="transmembrane region" description="Helical" evidence="9">
    <location>
        <begin position="297"/>
        <end position="315"/>
    </location>
</feature>
<evidence type="ECO:0000259" key="10">
    <source>
        <dbReference type="PROSITE" id="PS50893"/>
    </source>
</evidence>
<comment type="subcellular location">
    <subcellularLocation>
        <location evidence="1">Cell membrane</location>
        <topology evidence="1">Multi-pass membrane protein</topology>
    </subcellularLocation>
</comment>
<keyword evidence="2" id="KW-0813">Transport</keyword>
<proteinExistence type="predicted"/>
<dbReference type="RefSeq" id="WP_301813607.1">
    <property type="nucleotide sequence ID" value="NZ_JAUJZH010000022.1"/>
</dbReference>
<feature type="transmembrane region" description="Helical" evidence="9">
    <location>
        <begin position="133"/>
        <end position="153"/>
    </location>
</feature>
<sequence length="599" mass="63275">MDSLDAVEHPSCAALCRPARRWRLPGSEALWLGAALVVLPFASNDFVAYQIALFLIYGIATQGVALCWGRLGFLPLGHALFFGLGAYLAGGTLKAAQQQPLWYLALPLALLLPAAVAYVTARLVFARSHRSGPFFSLITLAMTMLGFLAAQQWSAVTGGFNGMADIPELPGTERYSSFYWVVAACAVGSTALLGLVLRRPLGMLWSAVAQNEDRLQLFGYATDRIKAFAFGFSALLAAAAGALFALHQGIVTPLTMGFVLSTEFVIWAAVGGKASPLGALLGAVFIGYASSELRDHFAYWEVAVGAIFIGVVRFLPEGLAGLGRPLWRRGPAAAPGVPATDAPARHAPDGRIGLAFEQVHAAQGGVRILDGLALALDGPGLRCVIGPNGAGKTSAFNVMTGRLPLRSGRILLDGADISGAAAWRVARRDVGRKLQIPSVFSELSVSQNLDVALWAGRLGPAMSLARAPLGWRSPLRDELLDLFPALREQLATRAGSLSQGHRQALEFVMTVLPQPRLVLLDEPCAGLSPAETHHMIDAIKTVIDRLGAAALVIEHDISAVAAIGGDVYVLHQGRLLAQGSLAEIQGDPAVRAVYAGARK</sequence>
<keyword evidence="7 9" id="KW-1133">Transmembrane helix</keyword>
<keyword evidence="4 9" id="KW-0812">Transmembrane</keyword>
<evidence type="ECO:0000313" key="11">
    <source>
        <dbReference type="EMBL" id="MDO1535782.1"/>
    </source>
</evidence>
<evidence type="ECO:0000256" key="2">
    <source>
        <dbReference type="ARBA" id="ARBA00022448"/>
    </source>
</evidence>
<feature type="transmembrane region" description="Helical" evidence="9">
    <location>
        <begin position="101"/>
        <end position="121"/>
    </location>
</feature>
<evidence type="ECO:0000256" key="5">
    <source>
        <dbReference type="ARBA" id="ARBA00022741"/>
    </source>
</evidence>
<comment type="caution">
    <text evidence="11">The sequence shown here is derived from an EMBL/GenBank/DDBJ whole genome shotgun (WGS) entry which is preliminary data.</text>
</comment>
<feature type="transmembrane region" description="Helical" evidence="9">
    <location>
        <begin position="177"/>
        <end position="197"/>
    </location>
</feature>
<feature type="domain" description="ABC transporter" evidence="10">
    <location>
        <begin position="354"/>
        <end position="597"/>
    </location>
</feature>
<evidence type="ECO:0000256" key="9">
    <source>
        <dbReference type="SAM" id="Phobius"/>
    </source>
</evidence>
<dbReference type="PANTHER" id="PTHR45772:SF8">
    <property type="entry name" value="HIGH-AFFINITY BRANCHED-CHAIN AMINO ACID TRANSPORT ATP-BINDING PROTEIN"/>
    <property type="match status" value="1"/>
</dbReference>
<dbReference type="InterPro" id="IPR003439">
    <property type="entry name" value="ABC_transporter-like_ATP-bd"/>
</dbReference>
<evidence type="ECO:0000256" key="8">
    <source>
        <dbReference type="ARBA" id="ARBA00023136"/>
    </source>
</evidence>
<keyword evidence="5" id="KW-0547">Nucleotide-binding</keyword>
<dbReference type="GO" id="GO:0005524">
    <property type="term" value="F:ATP binding"/>
    <property type="evidence" value="ECO:0007669"/>
    <property type="project" value="UniProtKB-KW"/>
</dbReference>
<evidence type="ECO:0000256" key="6">
    <source>
        <dbReference type="ARBA" id="ARBA00022840"/>
    </source>
</evidence>
<dbReference type="Gene3D" id="3.40.50.300">
    <property type="entry name" value="P-loop containing nucleotide triphosphate hydrolases"/>
    <property type="match status" value="1"/>
</dbReference>
<keyword evidence="12" id="KW-1185">Reference proteome</keyword>
<feature type="transmembrane region" description="Helical" evidence="9">
    <location>
        <begin position="266"/>
        <end position="290"/>
    </location>
</feature>
<feature type="transmembrane region" description="Helical" evidence="9">
    <location>
        <begin position="30"/>
        <end position="59"/>
    </location>
</feature>
<dbReference type="InterPro" id="IPR001851">
    <property type="entry name" value="ABC_transp_permease"/>
</dbReference>